<keyword evidence="1" id="KW-0677">Repeat</keyword>
<evidence type="ECO:0000256" key="2">
    <source>
        <dbReference type="ARBA" id="ARBA00023043"/>
    </source>
</evidence>
<proteinExistence type="predicted"/>
<dbReference type="AlphaFoldDB" id="A0A2H8TCM8"/>
<dbReference type="EMBL" id="GFXV01000062">
    <property type="protein sequence ID" value="MBW11867.1"/>
    <property type="molecule type" value="Transcribed_RNA"/>
</dbReference>
<gene>
    <name evidence="3" type="primary">Rai14_2</name>
</gene>
<dbReference type="OrthoDB" id="341259at2759"/>
<keyword evidence="2" id="KW-0040">ANK repeat</keyword>
<dbReference type="Pfam" id="PF00023">
    <property type="entry name" value="Ank"/>
    <property type="match status" value="1"/>
</dbReference>
<dbReference type="SUPFAM" id="SSF48403">
    <property type="entry name" value="Ankyrin repeat"/>
    <property type="match status" value="1"/>
</dbReference>
<protein>
    <submittedName>
        <fullName evidence="3">Ankycorbin</fullName>
    </submittedName>
</protein>
<accession>A0A2H8TCM8</accession>
<reference evidence="3" key="1">
    <citation type="submission" date="2017-10" db="EMBL/GenBank/DDBJ databases">
        <title>Transcriptome Assembly of Sugarcane Aphid Adults.</title>
        <authorList>
            <person name="Scully E.D."/>
            <person name="Palmer N.A."/>
            <person name="Geib S.M."/>
            <person name="Sarath G."/>
            <person name="Sattler S.E."/>
        </authorList>
    </citation>
    <scope>NUCLEOTIDE SEQUENCE</scope>
    <source>
        <tissue evidence="3">Whole body</tissue>
    </source>
</reference>
<evidence type="ECO:0000313" key="3">
    <source>
        <dbReference type="EMBL" id="MBW11867.1"/>
    </source>
</evidence>
<dbReference type="Pfam" id="PF12796">
    <property type="entry name" value="Ank_2"/>
    <property type="match status" value="1"/>
</dbReference>
<evidence type="ECO:0000256" key="1">
    <source>
        <dbReference type="ARBA" id="ARBA00022737"/>
    </source>
</evidence>
<dbReference type="Gene3D" id="1.25.40.20">
    <property type="entry name" value="Ankyrin repeat-containing domain"/>
    <property type="match status" value="1"/>
</dbReference>
<name>A0A2H8TCM8_9HEMI</name>
<dbReference type="InterPro" id="IPR036770">
    <property type="entry name" value="Ankyrin_rpt-contain_sf"/>
</dbReference>
<organism evidence="3">
    <name type="scientific">Melanaphis sacchari</name>
    <dbReference type="NCBI Taxonomy" id="742174"/>
    <lineage>
        <taxon>Eukaryota</taxon>
        <taxon>Metazoa</taxon>
        <taxon>Ecdysozoa</taxon>
        <taxon>Arthropoda</taxon>
        <taxon>Hexapoda</taxon>
        <taxon>Insecta</taxon>
        <taxon>Pterygota</taxon>
        <taxon>Neoptera</taxon>
        <taxon>Paraneoptera</taxon>
        <taxon>Hemiptera</taxon>
        <taxon>Sternorrhyncha</taxon>
        <taxon>Aphidomorpha</taxon>
        <taxon>Aphidoidea</taxon>
        <taxon>Aphididae</taxon>
        <taxon>Aphidini</taxon>
        <taxon>Melanaphis</taxon>
    </lineage>
</organism>
<dbReference type="SMART" id="SM00248">
    <property type="entry name" value="ANK"/>
    <property type="match status" value="3"/>
</dbReference>
<dbReference type="PANTHER" id="PTHR24171">
    <property type="entry name" value="ANKYRIN REPEAT DOMAIN-CONTAINING PROTEIN 39-RELATED"/>
    <property type="match status" value="1"/>
</dbReference>
<dbReference type="InterPro" id="IPR002110">
    <property type="entry name" value="Ankyrin_rpt"/>
</dbReference>
<sequence length="453" mass="50981">MTTDKSLAKEIFFHSCINGDLNTIKINLFHNVSPFSLDKFGNNALHLASMNNQPKVLEYLLKTVKTYKSNFQNKIGRTALNIAAAQGAYECIEVLLNNFHCDINSTDKIFHNSPLHWCVTSKCIKGVKKLLDEGADFTSVNKFGKTPLQLAKITCLDIFQLIDNFIKNKNKDQCLQTNPQINNNIRTKMKTISNSSQFKITNDESKSNSKIFDKIVDQQSGNCETILDPDLASNNGDESFYLDISKLKHGDNSVLKLLEKSIEPVDETSFVSSILSSGKVIQLTEAGILALEYTKNEINTPIPDRLVQSFLNTSQQYNKNKNHIDNDNIEKDTELSSKTLARGVKRLKSPQPCSKKFKYTESTKITEFESLLDQLSSNCTKTVPRVYNSSSYCSQNLSTAESSTMRNNKVCKNQLVCVNSDMNAQPKWVDDLMCLLHKLENSDTVEHKIIDLA</sequence>